<comment type="similarity">
    <text evidence="8">Belongs to the TonB-dependent receptor family.</text>
</comment>
<organism evidence="11 12">
    <name type="scientific">Hoylesella timonensis S9-PR14</name>
    <dbReference type="NCBI Taxonomy" id="1401062"/>
    <lineage>
        <taxon>Bacteria</taxon>
        <taxon>Pseudomonadati</taxon>
        <taxon>Bacteroidota</taxon>
        <taxon>Bacteroidia</taxon>
        <taxon>Bacteroidales</taxon>
        <taxon>Prevotellaceae</taxon>
        <taxon>Hoylesella</taxon>
    </lineage>
</organism>
<feature type="signal peptide" evidence="9">
    <location>
        <begin position="1"/>
        <end position="20"/>
    </location>
</feature>
<dbReference type="InterPro" id="IPR036942">
    <property type="entry name" value="Beta-barrel_TonB_sf"/>
</dbReference>
<dbReference type="InterPro" id="IPR012910">
    <property type="entry name" value="Plug_dom"/>
</dbReference>
<keyword evidence="7 8" id="KW-0998">Cell outer membrane</keyword>
<dbReference type="PANTHER" id="PTHR30069">
    <property type="entry name" value="TONB-DEPENDENT OUTER MEMBRANE RECEPTOR"/>
    <property type="match status" value="1"/>
</dbReference>
<feature type="domain" description="TonB-dependent receptor plug" evidence="10">
    <location>
        <begin position="120"/>
        <end position="248"/>
    </location>
</feature>
<dbReference type="PROSITE" id="PS52016">
    <property type="entry name" value="TONB_DEPENDENT_REC_3"/>
    <property type="match status" value="1"/>
</dbReference>
<evidence type="ECO:0000256" key="2">
    <source>
        <dbReference type="ARBA" id="ARBA00022448"/>
    </source>
</evidence>
<evidence type="ECO:0000256" key="8">
    <source>
        <dbReference type="PROSITE-ProRule" id="PRU01360"/>
    </source>
</evidence>
<evidence type="ECO:0000313" key="12">
    <source>
        <dbReference type="Proteomes" id="UP000029723"/>
    </source>
</evidence>
<keyword evidence="5 9" id="KW-0732">Signal</keyword>
<dbReference type="InterPro" id="IPR023997">
    <property type="entry name" value="TonB-dep_OMP_SusC/RagA_CS"/>
</dbReference>
<dbReference type="NCBIfam" id="TIGR04056">
    <property type="entry name" value="OMP_RagA_SusC"/>
    <property type="match status" value="1"/>
</dbReference>
<dbReference type="InterPro" id="IPR037066">
    <property type="entry name" value="Plug_dom_sf"/>
</dbReference>
<dbReference type="InterPro" id="IPR008969">
    <property type="entry name" value="CarboxyPept-like_regulatory"/>
</dbReference>
<name>A0A098YPJ7_9BACT</name>
<dbReference type="Proteomes" id="UP000029723">
    <property type="component" value="Unassembled WGS sequence"/>
</dbReference>
<dbReference type="AlphaFoldDB" id="A0A098YPJ7"/>
<proteinExistence type="inferred from homology"/>
<evidence type="ECO:0000256" key="4">
    <source>
        <dbReference type="ARBA" id="ARBA00022692"/>
    </source>
</evidence>
<dbReference type="Gene3D" id="2.60.40.1120">
    <property type="entry name" value="Carboxypeptidase-like, regulatory domain"/>
    <property type="match status" value="1"/>
</dbReference>
<dbReference type="NCBIfam" id="TIGR04057">
    <property type="entry name" value="SusC_RagA_signa"/>
    <property type="match status" value="1"/>
</dbReference>
<keyword evidence="4 8" id="KW-0812">Transmembrane</keyword>
<evidence type="ECO:0000256" key="1">
    <source>
        <dbReference type="ARBA" id="ARBA00004571"/>
    </source>
</evidence>
<feature type="chain" id="PRO_5001942615" evidence="9">
    <location>
        <begin position="21"/>
        <end position="1102"/>
    </location>
</feature>
<evidence type="ECO:0000256" key="6">
    <source>
        <dbReference type="ARBA" id="ARBA00023136"/>
    </source>
</evidence>
<evidence type="ECO:0000256" key="5">
    <source>
        <dbReference type="ARBA" id="ARBA00022729"/>
    </source>
</evidence>
<protein>
    <submittedName>
        <fullName evidence="11">Membrane protein</fullName>
    </submittedName>
</protein>
<keyword evidence="6 8" id="KW-0472">Membrane</keyword>
<dbReference type="Pfam" id="PF13715">
    <property type="entry name" value="CarbopepD_reg_2"/>
    <property type="match status" value="1"/>
</dbReference>
<dbReference type="RefSeq" id="WP_036928780.1">
    <property type="nucleotide sequence ID" value="NZ_JRPQ01000160.1"/>
</dbReference>
<evidence type="ECO:0000256" key="7">
    <source>
        <dbReference type="ARBA" id="ARBA00023237"/>
    </source>
</evidence>
<keyword evidence="3 8" id="KW-1134">Transmembrane beta strand</keyword>
<dbReference type="Gene3D" id="2.170.130.10">
    <property type="entry name" value="TonB-dependent receptor, plug domain"/>
    <property type="match status" value="1"/>
</dbReference>
<comment type="subcellular location">
    <subcellularLocation>
        <location evidence="1 8">Cell outer membrane</location>
        <topology evidence="1 8">Multi-pass membrane protein</topology>
    </subcellularLocation>
</comment>
<evidence type="ECO:0000256" key="9">
    <source>
        <dbReference type="SAM" id="SignalP"/>
    </source>
</evidence>
<evidence type="ECO:0000256" key="3">
    <source>
        <dbReference type="ARBA" id="ARBA00022452"/>
    </source>
</evidence>
<dbReference type="SUPFAM" id="SSF56935">
    <property type="entry name" value="Porins"/>
    <property type="match status" value="1"/>
</dbReference>
<comment type="caution">
    <text evidence="11">The sequence shown here is derived from an EMBL/GenBank/DDBJ whole genome shotgun (WGS) entry which is preliminary data.</text>
</comment>
<reference evidence="11 12" key="1">
    <citation type="submission" date="2014-07" db="EMBL/GenBank/DDBJ databases">
        <authorList>
            <person name="McCorrison J."/>
            <person name="Sanka R."/>
            <person name="Torralba M."/>
            <person name="Gillis M."/>
            <person name="Haft D.H."/>
            <person name="Methe B."/>
            <person name="Sutton G."/>
            <person name="Nelson K.E."/>
        </authorList>
    </citation>
    <scope>NUCLEOTIDE SEQUENCE [LARGE SCALE GENOMIC DNA]</scope>
    <source>
        <strain evidence="11 12">S9-PR14</strain>
    </source>
</reference>
<dbReference type="GO" id="GO:0009279">
    <property type="term" value="C:cell outer membrane"/>
    <property type="evidence" value="ECO:0007669"/>
    <property type="project" value="UniProtKB-SubCell"/>
</dbReference>
<gene>
    <name evidence="11" type="ORF">HMPREF9304_10930</name>
</gene>
<dbReference type="InterPro" id="IPR023996">
    <property type="entry name" value="TonB-dep_OMP_SusC/RagA"/>
</dbReference>
<dbReference type="GO" id="GO:0044718">
    <property type="term" value="P:siderophore transmembrane transport"/>
    <property type="evidence" value="ECO:0007669"/>
    <property type="project" value="TreeGrafter"/>
</dbReference>
<dbReference type="InterPro" id="IPR039426">
    <property type="entry name" value="TonB-dep_rcpt-like"/>
</dbReference>
<dbReference type="Pfam" id="PF07715">
    <property type="entry name" value="Plug"/>
    <property type="match status" value="1"/>
</dbReference>
<accession>A0A098YPJ7</accession>
<evidence type="ECO:0000259" key="10">
    <source>
        <dbReference type="Pfam" id="PF07715"/>
    </source>
</evidence>
<dbReference type="PANTHER" id="PTHR30069:SF29">
    <property type="entry name" value="HEMOGLOBIN AND HEMOGLOBIN-HAPTOGLOBIN-BINDING PROTEIN 1-RELATED"/>
    <property type="match status" value="1"/>
</dbReference>
<dbReference type="Gene3D" id="2.40.170.20">
    <property type="entry name" value="TonB-dependent receptor, beta-barrel domain"/>
    <property type="match status" value="1"/>
</dbReference>
<keyword evidence="2 8" id="KW-0813">Transport</keyword>
<evidence type="ECO:0000313" key="11">
    <source>
        <dbReference type="EMBL" id="KGI21316.1"/>
    </source>
</evidence>
<dbReference type="GO" id="GO:0015344">
    <property type="term" value="F:siderophore uptake transmembrane transporter activity"/>
    <property type="evidence" value="ECO:0007669"/>
    <property type="project" value="TreeGrafter"/>
</dbReference>
<dbReference type="OrthoDB" id="9768177at2"/>
<dbReference type="SUPFAM" id="SSF49464">
    <property type="entry name" value="Carboxypeptidase regulatory domain-like"/>
    <property type="match status" value="1"/>
</dbReference>
<dbReference type="EMBL" id="JRPQ01000160">
    <property type="protein sequence ID" value="KGI21316.1"/>
    <property type="molecule type" value="Genomic_DNA"/>
</dbReference>
<sequence>MRKKALLFFCFCLISLAIVAQNPQKSDAMVQVVTTITDTDGNPLGGATVKVKGKPVGVIADMDGKISLWVDRGNTITVSYLGMKSKTIKVTSALTKNIVLENDASLLEQVVVTGYTRTTKRRTTGSVSTITAKDLNKNPTANLDMLLQGKMAGVDVKALSGRPGESAKVRIRGTNTITGNADPLWVVDGVALQKDLPTISKAQMLSGNFSDIFSNGIAGINPNDIESVTVLKDASAAAIYGSRAAGGVIVVTTKRGVAGKLRINYSANATMVTRPPRAVDLMDSKEKLAWEQELWDEYSKPYFEKNERYPVVGIVGMIRSGYGQYKGMNKEQQDAEIARLGSHTTNWFDELFRNSVSQSHNLSLSGGSEKSTFYVSLGFSENAGLVKKTDYSRYNINSKLDIKPNKRVKLGLSLDLGWQTSNSPSLAVDLFKYAYFANPYERVYDEQGNYAADQTYYNIMLANGSKSTLPLPDNGVNIMREINNTSSKTKNFSTTVIGNITINIIDNLNFEGLGSYSYTTNNGDNINDKDTYTAWQDRPFDLKTLTSKRTYSSIAQSSSYNSSYNLRGQLHYFNTFNDKHYISGLLGSEIRGQYAKSIFAKRYGYDPVSGNSAMPVYPEGKTFEYNDLKNYALLMDNLSGQNIVEDRFASFYFSADYVYNNRYVFSFTGRTDGSNNFGSKEQFNPTGSLGLSWNVDQESFMEKLKPIISSLSLRTAYGFTGNINKSVHPQVIMDYRQSFRKTDTDYYRMGWIKKAPNPNLRWEKTKDMKVSIDAGFLNDRIRMTGEIYKRVTSDAVSEVFIPYSTGFRNQSFNTSKLSNTGAEFTLSAQVIKQDDWNLLISGNIAYNRNRLLEYKSIVSGLGEGIYVGYPIGSIFSGKVAGIDSRLGLITYEPRPDAVFETSADRNNAENYLFYLGTSNAPTNGGYSMSLSYKRLTFSLSGTYSLGGKILNQINSPVGYGSLSGTTVEKIPSQMNDLYVNHLNVTRDVVNRWTTKNHRTDAHPRILDAYGKYYGLDNYVVSSPKITKASLLEDVSYFKIGSLNLAYSFDTKLIQRIGLSSLSVSFTADNIYTFTNYSGIDPESPGAVYPMARSFSMGVFVGF</sequence>